<keyword evidence="2" id="KW-1185">Reference proteome</keyword>
<dbReference type="OrthoDB" id="495620at2"/>
<organism evidence="1 2">
    <name type="scientific">Kitasatospora acidiphila</name>
    <dbReference type="NCBI Taxonomy" id="2567942"/>
    <lineage>
        <taxon>Bacteria</taxon>
        <taxon>Bacillati</taxon>
        <taxon>Actinomycetota</taxon>
        <taxon>Actinomycetes</taxon>
        <taxon>Kitasatosporales</taxon>
        <taxon>Streptomycetaceae</taxon>
        <taxon>Kitasatospora</taxon>
    </lineage>
</organism>
<dbReference type="RefSeq" id="WP_141631727.1">
    <property type="nucleotide sequence ID" value="NZ_VIGB01000001.1"/>
</dbReference>
<comment type="caution">
    <text evidence="1">The sequence shown here is derived from an EMBL/GenBank/DDBJ whole genome shotgun (WGS) entry which is preliminary data.</text>
</comment>
<accession>A0A540WGA9</accession>
<evidence type="ECO:0000313" key="2">
    <source>
        <dbReference type="Proteomes" id="UP000319103"/>
    </source>
</evidence>
<dbReference type="Proteomes" id="UP000319103">
    <property type="component" value="Unassembled WGS sequence"/>
</dbReference>
<dbReference type="AlphaFoldDB" id="A0A540WGA9"/>
<proteinExistence type="predicted"/>
<reference evidence="1 2" key="1">
    <citation type="submission" date="2019-06" db="EMBL/GenBank/DDBJ databases">
        <title>Description of Kitasatospora acidophila sp. nov. isolated from pine grove soil, and reclassification of Streptomyces novaecaesareae to Kitasatospora novaeceasareae comb. nov.</title>
        <authorList>
            <person name="Kim M.J."/>
        </authorList>
    </citation>
    <scope>NUCLEOTIDE SEQUENCE [LARGE SCALE GENOMIC DNA]</scope>
    <source>
        <strain evidence="1 2">MMS16-CNU292</strain>
    </source>
</reference>
<dbReference type="InterPro" id="IPR029058">
    <property type="entry name" value="AB_hydrolase_fold"/>
</dbReference>
<protein>
    <submittedName>
        <fullName evidence="1">Uncharacterized protein</fullName>
    </submittedName>
</protein>
<sequence length="81" mass="8575">MSQELMPTVLRAAAANDLPDPQALRQLPHPTLVLAWDTDPSHPVATAEALADLLPDAEVHISRDLADIRTGGARAAEFLAG</sequence>
<evidence type="ECO:0000313" key="1">
    <source>
        <dbReference type="EMBL" id="TQF08066.1"/>
    </source>
</evidence>
<dbReference type="EMBL" id="VIGB01000001">
    <property type="protein sequence ID" value="TQF08066.1"/>
    <property type="molecule type" value="Genomic_DNA"/>
</dbReference>
<dbReference type="Gene3D" id="3.40.50.1820">
    <property type="entry name" value="alpha/beta hydrolase"/>
    <property type="match status" value="1"/>
</dbReference>
<name>A0A540WGA9_9ACTN</name>
<gene>
    <name evidence="1" type="ORF">E6W39_00515</name>
</gene>
<dbReference type="SUPFAM" id="SSF53474">
    <property type="entry name" value="alpha/beta-Hydrolases"/>
    <property type="match status" value="1"/>
</dbReference>